<feature type="region of interest" description="Disordered" evidence="1">
    <location>
        <begin position="1"/>
        <end position="42"/>
    </location>
</feature>
<evidence type="ECO:0000313" key="2">
    <source>
        <dbReference type="EMBL" id="CAG5089873.1"/>
    </source>
</evidence>
<keyword evidence="3" id="KW-1185">Reference proteome</keyword>
<name>A0A8J2MJF5_COTCN</name>
<dbReference type="EMBL" id="CAJNRD030001119">
    <property type="protein sequence ID" value="CAG5089873.1"/>
    <property type="molecule type" value="Genomic_DNA"/>
</dbReference>
<protein>
    <submittedName>
        <fullName evidence="2">Similar to UPF0545 protein C22orf39 homolog (Danio rerio)</fullName>
    </submittedName>
</protein>
<evidence type="ECO:0000256" key="1">
    <source>
        <dbReference type="SAM" id="MobiDB-lite"/>
    </source>
</evidence>
<dbReference type="AlphaFoldDB" id="A0A8J2MJF5"/>
<gene>
    <name evidence="2" type="ORF">HICCMSTLAB_LOCUS5412</name>
</gene>
<accession>A0A8J2MJF5</accession>
<sequence>MSDQKKWDEHLRKVQKPPEKKEENKVPEKQKDDSEKPEEKIWEGDWMQLDCNQYKTDYLNCKKWKKNDDEAAYNKLIESVKKRRMERLKPHLANDVWTKRDKPPADWSEPLPEWMVKKNEGTFLASKQKNIDVMGYDNNMDLYVPSCTIL</sequence>
<comment type="caution">
    <text evidence="2">The sequence shown here is derived from an EMBL/GenBank/DDBJ whole genome shotgun (WGS) entry which is preliminary data.</text>
</comment>
<dbReference type="InterPro" id="IPR021475">
    <property type="entry name" value="Pants/Emi1-like"/>
</dbReference>
<dbReference type="OrthoDB" id="5946508at2759"/>
<evidence type="ECO:0000313" key="3">
    <source>
        <dbReference type="Proteomes" id="UP000786811"/>
    </source>
</evidence>
<dbReference type="Proteomes" id="UP000786811">
    <property type="component" value="Unassembled WGS sequence"/>
</dbReference>
<reference evidence="2" key="1">
    <citation type="submission" date="2021-04" db="EMBL/GenBank/DDBJ databases">
        <authorList>
            <person name="Chebbi M.A.C M."/>
        </authorList>
    </citation>
    <scope>NUCLEOTIDE SEQUENCE</scope>
</reference>
<organism evidence="2 3">
    <name type="scientific">Cotesia congregata</name>
    <name type="common">Parasitoid wasp</name>
    <name type="synonym">Apanteles congregatus</name>
    <dbReference type="NCBI Taxonomy" id="51543"/>
    <lineage>
        <taxon>Eukaryota</taxon>
        <taxon>Metazoa</taxon>
        <taxon>Ecdysozoa</taxon>
        <taxon>Arthropoda</taxon>
        <taxon>Hexapoda</taxon>
        <taxon>Insecta</taxon>
        <taxon>Pterygota</taxon>
        <taxon>Neoptera</taxon>
        <taxon>Endopterygota</taxon>
        <taxon>Hymenoptera</taxon>
        <taxon>Apocrita</taxon>
        <taxon>Ichneumonoidea</taxon>
        <taxon>Braconidae</taxon>
        <taxon>Microgastrinae</taxon>
        <taxon>Cotesia</taxon>
    </lineage>
</organism>
<dbReference type="Pfam" id="PF11326">
    <property type="entry name" value="PANTS-like"/>
    <property type="match status" value="1"/>
</dbReference>
<proteinExistence type="predicted"/>